<name>A0A2S9Q3W1_9HYPH</name>
<organism evidence="9 10">
    <name type="scientific">Labrys okinawensis</name>
    <dbReference type="NCBI Taxonomy" id="346911"/>
    <lineage>
        <taxon>Bacteria</taxon>
        <taxon>Pseudomonadati</taxon>
        <taxon>Pseudomonadota</taxon>
        <taxon>Alphaproteobacteria</taxon>
        <taxon>Hyphomicrobiales</taxon>
        <taxon>Xanthobacteraceae</taxon>
        <taxon>Labrys</taxon>
    </lineage>
</organism>
<evidence type="ECO:0000256" key="1">
    <source>
        <dbReference type="ARBA" id="ARBA00004651"/>
    </source>
</evidence>
<dbReference type="PANTHER" id="PTHR32243">
    <property type="entry name" value="MALTOSE TRANSPORT SYSTEM PERMEASE-RELATED"/>
    <property type="match status" value="1"/>
</dbReference>
<dbReference type="Proteomes" id="UP000237682">
    <property type="component" value="Unassembled WGS sequence"/>
</dbReference>
<keyword evidence="5 7" id="KW-1133">Transmembrane helix</keyword>
<dbReference type="InterPro" id="IPR000515">
    <property type="entry name" value="MetI-like"/>
</dbReference>
<comment type="subcellular location">
    <subcellularLocation>
        <location evidence="1 7">Cell membrane</location>
        <topology evidence="1 7">Multi-pass membrane protein</topology>
    </subcellularLocation>
</comment>
<evidence type="ECO:0000313" key="9">
    <source>
        <dbReference type="EMBL" id="PRH83980.1"/>
    </source>
</evidence>
<keyword evidence="4 7" id="KW-0812">Transmembrane</keyword>
<evidence type="ECO:0000256" key="5">
    <source>
        <dbReference type="ARBA" id="ARBA00022989"/>
    </source>
</evidence>
<dbReference type="InterPro" id="IPR035906">
    <property type="entry name" value="MetI-like_sf"/>
</dbReference>
<dbReference type="SUPFAM" id="SSF161098">
    <property type="entry name" value="MetI-like"/>
    <property type="match status" value="1"/>
</dbReference>
<feature type="transmembrane region" description="Helical" evidence="7">
    <location>
        <begin position="192"/>
        <end position="217"/>
    </location>
</feature>
<dbReference type="RefSeq" id="WP_105865616.1">
    <property type="nucleotide sequence ID" value="NZ_PUEJ01000017.1"/>
</dbReference>
<dbReference type="Gene3D" id="1.10.3720.10">
    <property type="entry name" value="MetI-like"/>
    <property type="match status" value="1"/>
</dbReference>
<comment type="similarity">
    <text evidence="7">Belongs to the binding-protein-dependent transport system permease family.</text>
</comment>
<dbReference type="InterPro" id="IPR050901">
    <property type="entry name" value="BP-dep_ABC_trans_perm"/>
</dbReference>
<keyword evidence="10" id="KW-1185">Reference proteome</keyword>
<feature type="transmembrane region" description="Helical" evidence="7">
    <location>
        <begin position="250"/>
        <end position="271"/>
    </location>
</feature>
<dbReference type="GO" id="GO:0005886">
    <property type="term" value="C:plasma membrane"/>
    <property type="evidence" value="ECO:0007669"/>
    <property type="project" value="UniProtKB-SubCell"/>
</dbReference>
<dbReference type="AlphaFoldDB" id="A0A2S9Q3W1"/>
<accession>A0A2S9Q3W1</accession>
<feature type="domain" description="ABC transmembrane type-1" evidence="8">
    <location>
        <begin position="80"/>
        <end position="271"/>
    </location>
</feature>
<protein>
    <submittedName>
        <fullName evidence="9">ABC transporter permease</fullName>
    </submittedName>
</protein>
<evidence type="ECO:0000256" key="4">
    <source>
        <dbReference type="ARBA" id="ARBA00022692"/>
    </source>
</evidence>
<sequence>MRALLSRFGLMLACAVLVLWSLVPVYWAFAASLTPTPDLTASTVRFFPQTLTLDHYAKLFGFGTTMANDTMVWQQFRAALINSIVTALGATILCVALAAAGGYAFVRLNFPGRSVIFILVVATFAIPGYTVLIPLYRIMTTLRLVDTYLGVTLIYVSAFLPLSLWLMRSVYQSLPLSIEEAAQIDGASRLYILVRIVLPMAAPGLVAAAIITFLGAWGQFMVPLIFSPTMATKPLTILVPEFATKNFVDYGLINAAGSIAIIVPTLIVIFLNRYLVSGLVAGAVK</sequence>
<evidence type="ECO:0000256" key="2">
    <source>
        <dbReference type="ARBA" id="ARBA00022448"/>
    </source>
</evidence>
<feature type="transmembrane region" description="Helical" evidence="7">
    <location>
        <begin position="79"/>
        <end position="103"/>
    </location>
</feature>
<dbReference type="CDD" id="cd06261">
    <property type="entry name" value="TM_PBP2"/>
    <property type="match status" value="1"/>
</dbReference>
<dbReference type="GO" id="GO:0055085">
    <property type="term" value="P:transmembrane transport"/>
    <property type="evidence" value="ECO:0007669"/>
    <property type="project" value="InterPro"/>
</dbReference>
<dbReference type="EMBL" id="PUEJ01000017">
    <property type="protein sequence ID" value="PRH83980.1"/>
    <property type="molecule type" value="Genomic_DNA"/>
</dbReference>
<keyword evidence="6 7" id="KW-0472">Membrane</keyword>
<reference evidence="9 10" key="1">
    <citation type="submission" date="2018-02" db="EMBL/GenBank/DDBJ databases">
        <title>Whole genome sequencing of endophytic bacterium.</title>
        <authorList>
            <person name="Eedara R."/>
            <person name="Podile A.R."/>
        </authorList>
    </citation>
    <scope>NUCLEOTIDE SEQUENCE [LARGE SCALE GENOMIC DNA]</scope>
    <source>
        <strain evidence="9 10">RP1T</strain>
    </source>
</reference>
<evidence type="ECO:0000256" key="7">
    <source>
        <dbReference type="RuleBase" id="RU363032"/>
    </source>
</evidence>
<evidence type="ECO:0000256" key="3">
    <source>
        <dbReference type="ARBA" id="ARBA00022475"/>
    </source>
</evidence>
<comment type="caution">
    <text evidence="9">The sequence shown here is derived from an EMBL/GenBank/DDBJ whole genome shotgun (WGS) entry which is preliminary data.</text>
</comment>
<proteinExistence type="inferred from homology"/>
<dbReference type="PROSITE" id="PS50928">
    <property type="entry name" value="ABC_TM1"/>
    <property type="match status" value="1"/>
</dbReference>
<evidence type="ECO:0000256" key="6">
    <source>
        <dbReference type="ARBA" id="ARBA00023136"/>
    </source>
</evidence>
<evidence type="ECO:0000259" key="8">
    <source>
        <dbReference type="PROSITE" id="PS50928"/>
    </source>
</evidence>
<evidence type="ECO:0000313" key="10">
    <source>
        <dbReference type="Proteomes" id="UP000237682"/>
    </source>
</evidence>
<feature type="transmembrane region" description="Helical" evidence="7">
    <location>
        <begin position="115"/>
        <end position="136"/>
    </location>
</feature>
<gene>
    <name evidence="9" type="ORF">C5L14_29395</name>
</gene>
<keyword evidence="3" id="KW-1003">Cell membrane</keyword>
<feature type="transmembrane region" description="Helical" evidence="7">
    <location>
        <begin position="148"/>
        <end position="171"/>
    </location>
</feature>
<dbReference type="OrthoDB" id="9815445at2"/>
<keyword evidence="2 7" id="KW-0813">Transport</keyword>
<dbReference type="Pfam" id="PF00528">
    <property type="entry name" value="BPD_transp_1"/>
    <property type="match status" value="1"/>
</dbReference>
<dbReference type="PANTHER" id="PTHR32243:SF18">
    <property type="entry name" value="INNER MEMBRANE ABC TRANSPORTER PERMEASE PROTEIN YCJP"/>
    <property type="match status" value="1"/>
</dbReference>